<gene>
    <name evidence="9" type="ORF">Pma05_61610</name>
</gene>
<protein>
    <submittedName>
        <fullName evidence="9">Butyryl-CoA dehydrogenase</fullName>
    </submittedName>
</protein>
<dbReference type="InterPro" id="IPR009100">
    <property type="entry name" value="AcylCoA_DH/oxidase_NM_dom_sf"/>
</dbReference>
<dbReference type="Gene3D" id="1.20.140.10">
    <property type="entry name" value="Butyryl-CoA Dehydrogenase, subunit A, domain 3"/>
    <property type="match status" value="1"/>
</dbReference>
<dbReference type="SUPFAM" id="SSF47203">
    <property type="entry name" value="Acyl-CoA dehydrogenase C-terminal domain-like"/>
    <property type="match status" value="1"/>
</dbReference>
<evidence type="ECO:0000259" key="8">
    <source>
        <dbReference type="Pfam" id="PF02771"/>
    </source>
</evidence>
<comment type="caution">
    <text evidence="9">The sequence shown here is derived from an EMBL/GenBank/DDBJ whole genome shotgun (WGS) entry which is preliminary data.</text>
</comment>
<keyword evidence="10" id="KW-1185">Reference proteome</keyword>
<dbReference type="Pfam" id="PF02770">
    <property type="entry name" value="Acyl-CoA_dh_M"/>
    <property type="match status" value="1"/>
</dbReference>
<dbReference type="Pfam" id="PF02771">
    <property type="entry name" value="Acyl-CoA_dh_N"/>
    <property type="match status" value="1"/>
</dbReference>
<organism evidence="9 10">
    <name type="scientific">Plantactinospora mayteni</name>
    <dbReference type="NCBI Taxonomy" id="566021"/>
    <lineage>
        <taxon>Bacteria</taxon>
        <taxon>Bacillati</taxon>
        <taxon>Actinomycetota</taxon>
        <taxon>Actinomycetes</taxon>
        <taxon>Micromonosporales</taxon>
        <taxon>Micromonosporaceae</taxon>
        <taxon>Plantactinospora</taxon>
    </lineage>
</organism>
<dbReference type="InterPro" id="IPR006091">
    <property type="entry name" value="Acyl-CoA_Oxase/DH_mid-dom"/>
</dbReference>
<evidence type="ECO:0000256" key="2">
    <source>
        <dbReference type="ARBA" id="ARBA00009347"/>
    </source>
</evidence>
<dbReference type="Gene3D" id="1.10.540.10">
    <property type="entry name" value="Acyl-CoA dehydrogenase/oxidase, N-terminal domain"/>
    <property type="match status" value="1"/>
</dbReference>
<dbReference type="InterPro" id="IPR046373">
    <property type="entry name" value="Acyl-CoA_Oxase/DH_mid-dom_sf"/>
</dbReference>
<evidence type="ECO:0000256" key="5">
    <source>
        <dbReference type="RuleBase" id="RU362125"/>
    </source>
</evidence>
<feature type="domain" description="Acyl-CoA dehydrogenase/oxidase C-terminal" evidence="6">
    <location>
        <begin position="234"/>
        <end position="381"/>
    </location>
</feature>
<dbReference type="InterPro" id="IPR036250">
    <property type="entry name" value="AcylCo_DH-like_C"/>
</dbReference>
<sequence length="399" mass="43039">MVAQTVASRADIAAEFGSLVWEWGQARVRPRIRELEERGEFPRDLYREMGELGFFGCCFPEDLGGNDAGYRALSVVAEQIARVYPPLSAPMNLQAATVPLTIANWGTREMVRRYVPGLVRGELLGANAMTEPDGGSDFLGAMRTRAVRDGDEYVVNGAKMWITNANVADVAVVYAKTDPDAAHRGVTAFVVPTDTPGFAATRVPCRVLGKLMPTNSVTFTDVRVPASHLLGAEGEGFKVAMNAMDYGRLSVASRSVGLAQACLDAAVAYADERTAFGEKIGSFQLVKKQLADMTVEVAAARALVRAAADGYDAGFVATRESTIAKYYAGEVCNRAAQATAEIFGGAAFSDELPISIYLNYAKLWQTGEGSANIQAILIADDALGWKNMDRHRTELRRES</sequence>
<evidence type="ECO:0000256" key="1">
    <source>
        <dbReference type="ARBA" id="ARBA00001974"/>
    </source>
</evidence>
<evidence type="ECO:0000313" key="10">
    <source>
        <dbReference type="Proteomes" id="UP000621500"/>
    </source>
</evidence>
<keyword evidence="5" id="KW-0560">Oxidoreductase</keyword>
<feature type="domain" description="Acyl-CoA oxidase/dehydrogenase middle" evidence="7">
    <location>
        <begin position="127"/>
        <end position="222"/>
    </location>
</feature>
<comment type="cofactor">
    <cofactor evidence="1 5">
        <name>FAD</name>
        <dbReference type="ChEBI" id="CHEBI:57692"/>
    </cofactor>
</comment>
<reference evidence="9 10" key="1">
    <citation type="submission" date="2021-01" db="EMBL/GenBank/DDBJ databases">
        <title>Whole genome shotgun sequence of Plantactinospora mayteni NBRC 109088.</title>
        <authorList>
            <person name="Komaki H."/>
            <person name="Tamura T."/>
        </authorList>
    </citation>
    <scope>NUCLEOTIDE SEQUENCE [LARGE SCALE GENOMIC DNA]</scope>
    <source>
        <strain evidence="9 10">NBRC 109088</strain>
    </source>
</reference>
<comment type="similarity">
    <text evidence="2 5">Belongs to the acyl-CoA dehydrogenase family.</text>
</comment>
<dbReference type="SUPFAM" id="SSF56645">
    <property type="entry name" value="Acyl-CoA dehydrogenase NM domain-like"/>
    <property type="match status" value="1"/>
</dbReference>
<dbReference type="Pfam" id="PF00441">
    <property type="entry name" value="Acyl-CoA_dh_1"/>
    <property type="match status" value="1"/>
</dbReference>
<dbReference type="RefSeq" id="WP_203860948.1">
    <property type="nucleotide sequence ID" value="NZ_BAAAZQ010000014.1"/>
</dbReference>
<evidence type="ECO:0000256" key="4">
    <source>
        <dbReference type="ARBA" id="ARBA00022827"/>
    </source>
</evidence>
<accession>A0ABQ4EY48</accession>
<evidence type="ECO:0000256" key="3">
    <source>
        <dbReference type="ARBA" id="ARBA00022630"/>
    </source>
</evidence>
<dbReference type="PANTHER" id="PTHR43884">
    <property type="entry name" value="ACYL-COA DEHYDROGENASE"/>
    <property type="match status" value="1"/>
</dbReference>
<name>A0ABQ4EY48_9ACTN</name>
<dbReference type="InterPro" id="IPR009075">
    <property type="entry name" value="AcylCo_DH/oxidase_C"/>
</dbReference>
<dbReference type="InterPro" id="IPR013786">
    <property type="entry name" value="AcylCoA_DH/ox_N"/>
</dbReference>
<dbReference type="InterPro" id="IPR006089">
    <property type="entry name" value="Acyl-CoA_DH_CS"/>
</dbReference>
<dbReference type="PANTHER" id="PTHR43884:SF12">
    <property type="entry name" value="ISOVALERYL-COA DEHYDROGENASE, MITOCHONDRIAL-RELATED"/>
    <property type="match status" value="1"/>
</dbReference>
<dbReference type="PIRSF" id="PIRSF016578">
    <property type="entry name" value="HsaA"/>
    <property type="match status" value="1"/>
</dbReference>
<evidence type="ECO:0000259" key="7">
    <source>
        <dbReference type="Pfam" id="PF02770"/>
    </source>
</evidence>
<dbReference type="PROSITE" id="PS00072">
    <property type="entry name" value="ACYL_COA_DH_1"/>
    <property type="match status" value="1"/>
</dbReference>
<dbReference type="Proteomes" id="UP000621500">
    <property type="component" value="Unassembled WGS sequence"/>
</dbReference>
<proteinExistence type="inferred from homology"/>
<keyword evidence="4 5" id="KW-0274">FAD</keyword>
<dbReference type="Gene3D" id="2.40.110.10">
    <property type="entry name" value="Butyryl-CoA Dehydrogenase, subunit A, domain 2"/>
    <property type="match status" value="1"/>
</dbReference>
<keyword evidence="3 5" id="KW-0285">Flavoprotein</keyword>
<feature type="domain" description="Acyl-CoA dehydrogenase/oxidase N-terminal" evidence="8">
    <location>
        <begin position="20"/>
        <end position="122"/>
    </location>
</feature>
<evidence type="ECO:0000313" key="9">
    <source>
        <dbReference type="EMBL" id="GIG99588.1"/>
    </source>
</evidence>
<dbReference type="InterPro" id="IPR037069">
    <property type="entry name" value="AcylCoA_DH/ox_N_sf"/>
</dbReference>
<evidence type="ECO:0000259" key="6">
    <source>
        <dbReference type="Pfam" id="PF00441"/>
    </source>
</evidence>
<dbReference type="EMBL" id="BONX01000045">
    <property type="protein sequence ID" value="GIG99588.1"/>
    <property type="molecule type" value="Genomic_DNA"/>
</dbReference>